<organism evidence="2 3">
    <name type="scientific">Pyxidicoccus fallax</name>
    <dbReference type="NCBI Taxonomy" id="394095"/>
    <lineage>
        <taxon>Bacteria</taxon>
        <taxon>Pseudomonadati</taxon>
        <taxon>Myxococcota</taxon>
        <taxon>Myxococcia</taxon>
        <taxon>Myxococcales</taxon>
        <taxon>Cystobacterineae</taxon>
        <taxon>Myxococcaceae</taxon>
        <taxon>Pyxidicoccus</taxon>
    </lineage>
</organism>
<dbReference type="AlphaFoldDB" id="A0A848LCF9"/>
<gene>
    <name evidence="2" type="ORF">HG543_13825</name>
</gene>
<feature type="domain" description="Peptidoglycan binding-like" evidence="1">
    <location>
        <begin position="165"/>
        <end position="217"/>
    </location>
</feature>
<evidence type="ECO:0000259" key="1">
    <source>
        <dbReference type="Pfam" id="PF01471"/>
    </source>
</evidence>
<dbReference type="InterPro" id="IPR036365">
    <property type="entry name" value="PGBD-like_sf"/>
</dbReference>
<dbReference type="InterPro" id="IPR002477">
    <property type="entry name" value="Peptidoglycan-bd-like"/>
</dbReference>
<evidence type="ECO:0000313" key="3">
    <source>
        <dbReference type="Proteomes" id="UP000518300"/>
    </source>
</evidence>
<comment type="caution">
    <text evidence="2">The sequence shown here is derived from an EMBL/GenBank/DDBJ whole genome shotgun (WGS) entry which is preliminary data.</text>
</comment>
<dbReference type="InterPro" id="IPR036366">
    <property type="entry name" value="PGBDSf"/>
</dbReference>
<name>A0A848LCF9_9BACT</name>
<sequence>MSTEGHPGGTVYVVRENEGISYVARRFGQSWTALWQHPSNAELRRKRENPEVLLAGDQVFIPPIAPRWQGCETGRLHTFRLKASPLLLVLTLKDRRGRPFAGRNYLVEVEQESFEGKTDAEGRLRQRVSPKATQARLTLWPETRGYPETLSWTLEISGLEPWDTVRGVQQRLNNLGFPCGTPTGQLDAPTRAALGDFQTRQGLASTGALDPDTCRALRDLHGA</sequence>
<dbReference type="Pfam" id="PF01471">
    <property type="entry name" value="PG_binding_1"/>
    <property type="match status" value="1"/>
</dbReference>
<dbReference type="SUPFAM" id="SSF47090">
    <property type="entry name" value="PGBD-like"/>
    <property type="match status" value="1"/>
</dbReference>
<dbReference type="EMBL" id="JABBJJ010000051">
    <property type="protein sequence ID" value="NMO15922.1"/>
    <property type="molecule type" value="Genomic_DNA"/>
</dbReference>
<proteinExistence type="predicted"/>
<protein>
    <recommendedName>
        <fullName evidence="1">Peptidoglycan binding-like domain-containing protein</fullName>
    </recommendedName>
</protein>
<dbReference type="Gene3D" id="1.10.101.10">
    <property type="entry name" value="PGBD-like superfamily/PGBD"/>
    <property type="match status" value="1"/>
</dbReference>
<reference evidence="2 3" key="1">
    <citation type="submission" date="2020-04" db="EMBL/GenBank/DDBJ databases">
        <title>Draft genome of Pyxidicoccus fallax type strain.</title>
        <authorList>
            <person name="Whitworth D.E."/>
        </authorList>
    </citation>
    <scope>NUCLEOTIDE SEQUENCE [LARGE SCALE GENOMIC DNA]</scope>
    <source>
        <strain evidence="2 3">DSM 14698</strain>
    </source>
</reference>
<dbReference type="Proteomes" id="UP000518300">
    <property type="component" value="Unassembled WGS sequence"/>
</dbReference>
<accession>A0A848LCF9</accession>
<evidence type="ECO:0000313" key="2">
    <source>
        <dbReference type="EMBL" id="NMO15922.1"/>
    </source>
</evidence>
<keyword evidence="3" id="KW-1185">Reference proteome</keyword>
<dbReference type="RefSeq" id="WP_169345210.1">
    <property type="nucleotide sequence ID" value="NZ_JABBJJ010000051.1"/>
</dbReference>